<accession>A0A8X6HXB5</accession>
<evidence type="ECO:0000313" key="2">
    <source>
        <dbReference type="EMBL" id="GFQ94494.1"/>
    </source>
</evidence>
<feature type="compositionally biased region" description="Basic residues" evidence="1">
    <location>
        <begin position="70"/>
        <end position="79"/>
    </location>
</feature>
<name>A0A8X6HXB5_TRICU</name>
<reference evidence="2" key="1">
    <citation type="submission" date="2020-07" db="EMBL/GenBank/DDBJ databases">
        <title>Multicomponent nature underlies the extraordinary mechanical properties of spider dragline silk.</title>
        <authorList>
            <person name="Kono N."/>
            <person name="Nakamura H."/>
            <person name="Mori M."/>
            <person name="Yoshida Y."/>
            <person name="Ohtoshi R."/>
            <person name="Malay A.D."/>
            <person name="Moran D.A.P."/>
            <person name="Tomita M."/>
            <person name="Numata K."/>
            <person name="Arakawa K."/>
        </authorList>
    </citation>
    <scope>NUCLEOTIDE SEQUENCE</scope>
</reference>
<comment type="caution">
    <text evidence="2">The sequence shown here is derived from an EMBL/GenBank/DDBJ whole genome shotgun (WGS) entry which is preliminary data.</text>
</comment>
<keyword evidence="3" id="KW-1185">Reference proteome</keyword>
<dbReference type="EMBL" id="BMAO01004418">
    <property type="protein sequence ID" value="GFQ94494.1"/>
    <property type="molecule type" value="Genomic_DNA"/>
</dbReference>
<proteinExistence type="predicted"/>
<protein>
    <submittedName>
        <fullName evidence="2">Uncharacterized protein</fullName>
    </submittedName>
</protein>
<dbReference type="AlphaFoldDB" id="A0A8X6HXB5"/>
<sequence>MEMPYEPLGSMPVDIRPTVLPMSTHPLAGRQTAKYGKCLANSQSSRYWNTAEWPDGSTGGCNTAPGRRDARGKHTPTSP</sequence>
<gene>
    <name evidence="2" type="ORF">TNCT_580111</name>
</gene>
<dbReference type="Proteomes" id="UP000887116">
    <property type="component" value="Unassembled WGS sequence"/>
</dbReference>
<feature type="region of interest" description="Disordered" evidence="1">
    <location>
        <begin position="49"/>
        <end position="79"/>
    </location>
</feature>
<evidence type="ECO:0000256" key="1">
    <source>
        <dbReference type="SAM" id="MobiDB-lite"/>
    </source>
</evidence>
<evidence type="ECO:0000313" key="3">
    <source>
        <dbReference type="Proteomes" id="UP000887116"/>
    </source>
</evidence>
<organism evidence="2 3">
    <name type="scientific">Trichonephila clavata</name>
    <name type="common">Joro spider</name>
    <name type="synonym">Nephila clavata</name>
    <dbReference type="NCBI Taxonomy" id="2740835"/>
    <lineage>
        <taxon>Eukaryota</taxon>
        <taxon>Metazoa</taxon>
        <taxon>Ecdysozoa</taxon>
        <taxon>Arthropoda</taxon>
        <taxon>Chelicerata</taxon>
        <taxon>Arachnida</taxon>
        <taxon>Araneae</taxon>
        <taxon>Araneomorphae</taxon>
        <taxon>Entelegynae</taxon>
        <taxon>Araneoidea</taxon>
        <taxon>Nephilidae</taxon>
        <taxon>Trichonephila</taxon>
    </lineage>
</organism>
<dbReference type="OrthoDB" id="10327864at2759"/>